<comment type="similarity">
    <text evidence="2 8">Belongs to the carbamoyltransferase HypF family.</text>
</comment>
<evidence type="ECO:0000259" key="11">
    <source>
        <dbReference type="PROSITE" id="PS51163"/>
    </source>
</evidence>
<feature type="active site" evidence="9">
    <location>
        <position position="38"/>
    </location>
</feature>
<gene>
    <name evidence="12" type="primary">hypF</name>
    <name evidence="12" type="ORF">ENV17_00600</name>
</gene>
<dbReference type="PROSITE" id="PS51160">
    <property type="entry name" value="ACYLPHOSPHATASE_3"/>
    <property type="match status" value="1"/>
</dbReference>
<dbReference type="InterPro" id="IPR001792">
    <property type="entry name" value="Acylphosphatase-like_dom"/>
</dbReference>
<evidence type="ECO:0000256" key="8">
    <source>
        <dbReference type="PIRNR" id="PIRNR006256"/>
    </source>
</evidence>
<keyword evidence="4" id="KW-0479">Metal-binding</keyword>
<dbReference type="Gene3D" id="3.30.420.40">
    <property type="match status" value="1"/>
</dbReference>
<dbReference type="InterPro" id="IPR017968">
    <property type="entry name" value="Acylphosphatase_CS"/>
</dbReference>
<sequence length="759" mass="84332">MHCSAARVKVVGIVQGVGFRPHVYRLATSLGLSGYVRNLGGSEVEIWVEGAAEQVQEFVRILREKTPRAAEIEEMEVSCEEPRGYAGFRMERSSDEKEKISMIPPDFGVCEDCLKEVLDPASRWYCYPFHSCAWCGPRFSVMYKPPYDRGNTSWRDFPLCRKCLREYEDETNLRRFHIQGISCPECGPRLYLVADNGEPVPAADPLREAARLVDEGYIVAVKGIGGFHLASLASDDEVLMKLRVRKRRPRKPLALMALDVSTAEKLVEVDEKARELLESPAKPIVVLPRRTDSPVSELVAPGLRSLGVMLPYTPLHYLLLLETRDKFLVMTSGNESGEPIIRDEEEALRKLKGVADYFLLHNRRIVNRVDDSVVRFTDGEATFLRRSRGYAPRWIRLPRPVKRCAIAAGAMLMNTAAVATENYVIPTQHIGDVENIETLEFLVEAIEFFVKAYNLRVKESLVVADKHPLYPTRELARELAERWQAEYVEVQHHVTHVAALMLEYGLSEAYGVAIDGAGYGDDGQIWGGEVIYVSEDSSYRRLGHLEYLPMPGGDRATHYPARMLLGALVKTSGLEDGLSIFLKGRYHELLPGGLVEATLAARQAENSPRTSSAGRFLDAVAAALRIAHERSYEGEPAIVLEEYSWGGSFVELPLEVENGTVLTGEFLLKLAGGELSSVHPRDLARSAQQSLGRCLGLIAKEQGARRVVVSGGAAVNSYIVRGLRDVLGRDNVLIPRKLPPGDGGISSGQIFYSVLSDRI</sequence>
<dbReference type="PROSITE" id="PS00150">
    <property type="entry name" value="ACYLPHOSPHATASE_1"/>
    <property type="match status" value="1"/>
</dbReference>
<dbReference type="EMBL" id="DTFI01000015">
    <property type="protein sequence ID" value="HGI42871.1"/>
    <property type="molecule type" value="Genomic_DNA"/>
</dbReference>
<dbReference type="PANTHER" id="PTHR42959">
    <property type="entry name" value="CARBAMOYLTRANSFERASE"/>
    <property type="match status" value="1"/>
</dbReference>
<keyword evidence="3" id="KW-0436">Ligase</keyword>
<dbReference type="EC" id="6.2.-.-" evidence="8"/>
<dbReference type="Pfam" id="PF17788">
    <property type="entry name" value="HypF_C"/>
    <property type="match status" value="1"/>
</dbReference>
<dbReference type="PANTHER" id="PTHR42959:SF1">
    <property type="entry name" value="CARBAMOYLTRANSFERASE HYPF"/>
    <property type="match status" value="1"/>
</dbReference>
<comment type="catalytic activity">
    <reaction evidence="7">
        <text>C-terminal L-cysteinyl-[HypE protein] + carbamoyl phosphate + ATP + H2O = C-terminal S-carboxamide-L-cysteinyl-[HypE protein] + AMP + phosphate + diphosphate + H(+)</text>
        <dbReference type="Rhea" id="RHEA:55636"/>
        <dbReference type="Rhea" id="RHEA-COMP:14247"/>
        <dbReference type="Rhea" id="RHEA-COMP:14392"/>
        <dbReference type="ChEBI" id="CHEBI:15377"/>
        <dbReference type="ChEBI" id="CHEBI:15378"/>
        <dbReference type="ChEBI" id="CHEBI:30616"/>
        <dbReference type="ChEBI" id="CHEBI:33019"/>
        <dbReference type="ChEBI" id="CHEBI:43474"/>
        <dbReference type="ChEBI" id="CHEBI:58228"/>
        <dbReference type="ChEBI" id="CHEBI:76913"/>
        <dbReference type="ChEBI" id="CHEBI:139126"/>
        <dbReference type="ChEBI" id="CHEBI:456215"/>
    </reaction>
</comment>
<feature type="domain" description="Acylphosphatase-like" evidence="10">
    <location>
        <begin position="5"/>
        <end position="92"/>
    </location>
</feature>
<dbReference type="InterPro" id="IPR055128">
    <property type="entry name" value="HypF_C_2"/>
</dbReference>
<name>A0A7C4FDS0_THEPE</name>
<dbReference type="AlphaFoldDB" id="A0A7C4FDS0"/>
<dbReference type="GO" id="GO:0003725">
    <property type="term" value="F:double-stranded RNA binding"/>
    <property type="evidence" value="ECO:0007669"/>
    <property type="project" value="InterPro"/>
</dbReference>
<dbReference type="GO" id="GO:0016874">
    <property type="term" value="F:ligase activity"/>
    <property type="evidence" value="ECO:0007669"/>
    <property type="project" value="UniProtKB-UniRule"/>
</dbReference>
<proteinExistence type="inferred from homology"/>
<keyword evidence="12" id="KW-0808">Transferase</keyword>
<dbReference type="InterPro" id="IPR036046">
    <property type="entry name" value="Acylphosphatase-like_dom_sf"/>
</dbReference>
<dbReference type="InterPro" id="IPR006070">
    <property type="entry name" value="Sua5-like_dom"/>
</dbReference>
<feature type="active site" evidence="9">
    <location>
        <position position="20"/>
    </location>
</feature>
<keyword evidence="9" id="KW-0378">Hydrolase</keyword>
<evidence type="ECO:0000313" key="12">
    <source>
        <dbReference type="EMBL" id="HGI42871.1"/>
    </source>
</evidence>
<dbReference type="NCBIfam" id="TIGR00143">
    <property type="entry name" value="hypF"/>
    <property type="match status" value="1"/>
</dbReference>
<dbReference type="Pfam" id="PF00708">
    <property type="entry name" value="Acylphosphatase"/>
    <property type="match status" value="1"/>
</dbReference>
<dbReference type="GO" id="GO:0016743">
    <property type="term" value="F:carboxyl- or carbamoyltransferase activity"/>
    <property type="evidence" value="ECO:0007669"/>
    <property type="project" value="UniProtKB-UniRule"/>
</dbReference>
<evidence type="ECO:0000256" key="2">
    <source>
        <dbReference type="ARBA" id="ARBA00008097"/>
    </source>
</evidence>
<feature type="domain" description="YrdC-like" evidence="11">
    <location>
        <begin position="203"/>
        <end position="389"/>
    </location>
</feature>
<dbReference type="Gene3D" id="3.30.420.360">
    <property type="match status" value="1"/>
</dbReference>
<evidence type="ECO:0000256" key="5">
    <source>
        <dbReference type="ARBA" id="ARBA00022771"/>
    </source>
</evidence>
<dbReference type="SUPFAM" id="SSF55821">
    <property type="entry name" value="YrdC/RibB"/>
    <property type="match status" value="1"/>
</dbReference>
<dbReference type="UniPathway" id="UPA00335"/>
<evidence type="ECO:0000256" key="7">
    <source>
        <dbReference type="ARBA" id="ARBA00048220"/>
    </source>
</evidence>
<evidence type="ECO:0000256" key="6">
    <source>
        <dbReference type="ARBA" id="ARBA00022833"/>
    </source>
</evidence>
<dbReference type="InterPro" id="IPR017945">
    <property type="entry name" value="DHBP_synth_RibB-like_a/b_dom"/>
</dbReference>
<dbReference type="GO" id="GO:0051604">
    <property type="term" value="P:protein maturation"/>
    <property type="evidence" value="ECO:0007669"/>
    <property type="project" value="TreeGrafter"/>
</dbReference>
<reference evidence="12" key="1">
    <citation type="journal article" date="2020" name="mSystems">
        <title>Genome- and Community-Level Interaction Insights into Carbon Utilization and Element Cycling Functions of Hydrothermarchaeota in Hydrothermal Sediment.</title>
        <authorList>
            <person name="Zhou Z."/>
            <person name="Liu Y."/>
            <person name="Xu W."/>
            <person name="Pan J."/>
            <person name="Luo Z.H."/>
            <person name="Li M."/>
        </authorList>
    </citation>
    <scope>NUCLEOTIDE SEQUENCE [LARGE SCALE GENOMIC DNA]</scope>
    <source>
        <strain evidence="12">SpSt-735</strain>
    </source>
</reference>
<evidence type="ECO:0000256" key="1">
    <source>
        <dbReference type="ARBA" id="ARBA00004711"/>
    </source>
</evidence>
<dbReference type="InterPro" id="IPR004421">
    <property type="entry name" value="Carbamoyltransferase_HypF"/>
</dbReference>
<comment type="pathway">
    <text evidence="1">Protein modification; [NiFe] hydrogenase maturation.</text>
</comment>
<dbReference type="PROSITE" id="PS51163">
    <property type="entry name" value="YRDC"/>
    <property type="match status" value="1"/>
</dbReference>
<dbReference type="Pfam" id="PF22521">
    <property type="entry name" value="HypF_C_2"/>
    <property type="match status" value="1"/>
</dbReference>
<evidence type="ECO:0000256" key="9">
    <source>
        <dbReference type="PROSITE-ProRule" id="PRU00520"/>
    </source>
</evidence>
<dbReference type="InterPro" id="IPR041440">
    <property type="entry name" value="HypF_C"/>
</dbReference>
<comment type="catalytic activity">
    <reaction evidence="9">
        <text>an acyl phosphate + H2O = a carboxylate + phosphate + H(+)</text>
        <dbReference type="Rhea" id="RHEA:14965"/>
        <dbReference type="ChEBI" id="CHEBI:15377"/>
        <dbReference type="ChEBI" id="CHEBI:15378"/>
        <dbReference type="ChEBI" id="CHEBI:29067"/>
        <dbReference type="ChEBI" id="CHEBI:43474"/>
        <dbReference type="ChEBI" id="CHEBI:59918"/>
        <dbReference type="EC" id="3.6.1.7"/>
    </reaction>
</comment>
<organism evidence="12">
    <name type="scientific">Thermofilum pendens</name>
    <dbReference type="NCBI Taxonomy" id="2269"/>
    <lineage>
        <taxon>Archaea</taxon>
        <taxon>Thermoproteota</taxon>
        <taxon>Thermoprotei</taxon>
        <taxon>Thermofilales</taxon>
        <taxon>Thermofilaceae</taxon>
        <taxon>Thermofilum</taxon>
    </lineage>
</organism>
<dbReference type="Gene3D" id="3.90.870.50">
    <property type="match status" value="1"/>
</dbReference>
<dbReference type="GO" id="GO:0008270">
    <property type="term" value="F:zinc ion binding"/>
    <property type="evidence" value="ECO:0007669"/>
    <property type="project" value="UniProtKB-KW"/>
</dbReference>
<dbReference type="PIRSF" id="PIRSF006256">
    <property type="entry name" value="CMPcnvr_hdrg_mat"/>
    <property type="match status" value="1"/>
</dbReference>
<comment type="caution">
    <text evidence="12">The sequence shown here is derived from an EMBL/GenBank/DDBJ whole genome shotgun (WGS) entry which is preliminary data.</text>
</comment>
<dbReference type="Pfam" id="PF07503">
    <property type="entry name" value="zf-HYPF"/>
    <property type="match status" value="2"/>
</dbReference>
<dbReference type="Pfam" id="PF01300">
    <property type="entry name" value="Sua5_yciO_yrdC"/>
    <property type="match status" value="1"/>
</dbReference>
<dbReference type="InterPro" id="IPR011125">
    <property type="entry name" value="Znf_HypF"/>
</dbReference>
<accession>A0A7C4FDS0</accession>
<keyword evidence="5" id="KW-0863">Zinc-finger</keyword>
<keyword evidence="6" id="KW-0862">Zinc</keyword>
<evidence type="ECO:0000256" key="3">
    <source>
        <dbReference type="ARBA" id="ARBA00022598"/>
    </source>
</evidence>
<dbReference type="SUPFAM" id="SSF54975">
    <property type="entry name" value="Acylphosphatase/BLUF domain-like"/>
    <property type="match status" value="1"/>
</dbReference>
<evidence type="ECO:0000256" key="4">
    <source>
        <dbReference type="ARBA" id="ARBA00022723"/>
    </source>
</evidence>
<dbReference type="GO" id="GO:0003998">
    <property type="term" value="F:acylphosphatase activity"/>
    <property type="evidence" value="ECO:0007669"/>
    <property type="project" value="UniProtKB-EC"/>
</dbReference>
<dbReference type="Gene3D" id="3.30.110.120">
    <property type="match status" value="1"/>
</dbReference>
<evidence type="ECO:0000259" key="10">
    <source>
        <dbReference type="PROSITE" id="PS51160"/>
    </source>
</evidence>
<protein>
    <recommendedName>
        <fullName evidence="8">Carbamoyltransferase</fullName>
        <ecNumber evidence="8">6.2.-.-</ecNumber>
    </recommendedName>
</protein>
<dbReference type="InterPro" id="IPR051060">
    <property type="entry name" value="Carbamoyltrans_HypF-like"/>
</dbReference>